<protein>
    <submittedName>
        <fullName evidence="1">Uncharacterized protein</fullName>
    </submittedName>
</protein>
<name>A0ABV9AL89_9ACTN</name>
<keyword evidence="2" id="KW-1185">Reference proteome</keyword>
<accession>A0ABV9AL89</accession>
<evidence type="ECO:0000313" key="1">
    <source>
        <dbReference type="EMBL" id="MFC4500669.1"/>
    </source>
</evidence>
<comment type="caution">
    <text evidence="1">The sequence shown here is derived from an EMBL/GenBank/DDBJ whole genome shotgun (WGS) entry which is preliminary data.</text>
</comment>
<gene>
    <name evidence="1" type="ORF">ACFPIH_14235</name>
</gene>
<organism evidence="1 2">
    <name type="scientific">Streptomyces vulcanius</name>
    <dbReference type="NCBI Taxonomy" id="1441876"/>
    <lineage>
        <taxon>Bacteria</taxon>
        <taxon>Bacillati</taxon>
        <taxon>Actinomycetota</taxon>
        <taxon>Actinomycetes</taxon>
        <taxon>Kitasatosporales</taxon>
        <taxon>Streptomycetaceae</taxon>
        <taxon>Streptomyces</taxon>
    </lineage>
</organism>
<dbReference type="EMBL" id="JBHSFK010000008">
    <property type="protein sequence ID" value="MFC4500669.1"/>
    <property type="molecule type" value="Genomic_DNA"/>
</dbReference>
<proteinExistence type="predicted"/>
<reference evidence="2" key="1">
    <citation type="journal article" date="2019" name="Int. J. Syst. Evol. Microbiol.">
        <title>The Global Catalogue of Microorganisms (GCM) 10K type strain sequencing project: providing services to taxonomists for standard genome sequencing and annotation.</title>
        <authorList>
            <consortium name="The Broad Institute Genomics Platform"/>
            <consortium name="The Broad Institute Genome Sequencing Center for Infectious Disease"/>
            <person name="Wu L."/>
            <person name="Ma J."/>
        </authorList>
    </citation>
    <scope>NUCLEOTIDE SEQUENCE [LARGE SCALE GENOMIC DNA]</scope>
    <source>
        <strain evidence="2">CGMCC 4.7177</strain>
    </source>
</reference>
<dbReference type="RefSeq" id="WP_381171652.1">
    <property type="nucleotide sequence ID" value="NZ_JBHSFK010000008.1"/>
</dbReference>
<dbReference type="Proteomes" id="UP001595839">
    <property type="component" value="Unassembled WGS sequence"/>
</dbReference>
<evidence type="ECO:0000313" key="2">
    <source>
        <dbReference type="Proteomes" id="UP001595839"/>
    </source>
</evidence>
<sequence length="74" mass="7987">MNRRLNGRLERLERHLGTTPDLDAETALYGPRRWSVPGYRCYAQDAPNGARLAVVGAAGSVVYEVVGVSLGSLS</sequence>